<evidence type="ECO:0000313" key="3">
    <source>
        <dbReference type="Proteomes" id="UP000002899"/>
    </source>
</evidence>
<feature type="region of interest" description="Disordered" evidence="1">
    <location>
        <begin position="60"/>
        <end position="82"/>
    </location>
</feature>
<keyword evidence="3" id="KW-1185">Reference proteome</keyword>
<dbReference type="AlphaFoldDB" id="A0A1R4AAV8"/>
<dbReference type="GeneID" id="24424526"/>
<keyword evidence="2" id="KW-0687">Ribonucleoprotein</keyword>
<evidence type="ECO:0000313" key="2">
    <source>
        <dbReference type="EMBL" id="SJK86131.1"/>
    </source>
</evidence>
<evidence type="ECO:0000256" key="1">
    <source>
        <dbReference type="SAM" id="MobiDB-lite"/>
    </source>
</evidence>
<reference evidence="2 3" key="3">
    <citation type="journal article" date="2016" name="Sci. Rep.">
        <title>Genome-wide diversity and gene expression profiling of Babesia microti isolates identify polymorphic genes that mediate host-pathogen interactions.</title>
        <authorList>
            <person name="Silva J.C."/>
            <person name="Cornillot E."/>
            <person name="McCracken C."/>
            <person name="Usmani-Brown S."/>
            <person name="Dwivedi A."/>
            <person name="Ifeonu O.O."/>
            <person name="Crabtree J."/>
            <person name="Gotia H.T."/>
            <person name="Virji A.Z."/>
            <person name="Reynes C."/>
            <person name="Colinge J."/>
            <person name="Kumar V."/>
            <person name="Lawres L."/>
            <person name="Pazzi J.E."/>
            <person name="Pablo J.V."/>
            <person name="Hung C."/>
            <person name="Brancato J."/>
            <person name="Kumari P."/>
            <person name="Orvis J."/>
            <person name="Tretina K."/>
            <person name="Chibucos M."/>
            <person name="Ott S."/>
            <person name="Sadzewicz L."/>
            <person name="Sengamalay N."/>
            <person name="Shetty A.C."/>
            <person name="Su Q."/>
            <person name="Tallon L."/>
            <person name="Fraser C.M."/>
            <person name="Frutos R."/>
            <person name="Molina D.M."/>
            <person name="Krause P.J."/>
            <person name="Ben Mamoun C."/>
        </authorList>
    </citation>
    <scope>NUCLEOTIDE SEQUENCE [LARGE SCALE GENOMIC DNA]</scope>
    <source>
        <strain evidence="2 3">RI</strain>
    </source>
</reference>
<dbReference type="Pfam" id="PF08561">
    <property type="entry name" value="Ribosomal_L37"/>
    <property type="match status" value="1"/>
</dbReference>
<protein>
    <submittedName>
        <fullName evidence="2">Mitochondrial ribosomal protein L37, putative</fullName>
    </submittedName>
</protein>
<name>A0A1R4AAV8_BABMR</name>
<dbReference type="EMBL" id="FO082872">
    <property type="protein sequence ID" value="SJK86131.1"/>
    <property type="molecule type" value="Genomic_DNA"/>
</dbReference>
<dbReference type="GO" id="GO:0005840">
    <property type="term" value="C:ribosome"/>
    <property type="evidence" value="ECO:0007669"/>
    <property type="project" value="UniProtKB-KW"/>
</dbReference>
<gene>
    <name evidence="2" type="ORF">BMR1_02g03716</name>
</gene>
<reference evidence="2 3" key="1">
    <citation type="journal article" date="2012" name="Nucleic Acids Res.">
        <title>Sequencing of the smallest Apicomplexan genome from the human pathogen Babesia microti.</title>
        <authorList>
            <person name="Cornillot E."/>
            <person name="Hadj-Kaddour K."/>
            <person name="Dassouli A."/>
            <person name="Noel B."/>
            <person name="Ranwez V."/>
            <person name="Vacherie B."/>
            <person name="Augagneur Y."/>
            <person name="Bres V."/>
            <person name="Duclos A."/>
            <person name="Randazzo S."/>
            <person name="Carcy B."/>
            <person name="Debierre-Grockiego F."/>
            <person name="Delbecq S."/>
            <person name="Moubri-Menage K."/>
            <person name="Shams-Eldin H."/>
            <person name="Usmani-Brown S."/>
            <person name="Bringaud F."/>
            <person name="Wincker P."/>
            <person name="Vivares C.P."/>
            <person name="Schwarz R.T."/>
            <person name="Schetters T.P."/>
            <person name="Krause P.J."/>
            <person name="Gorenflot A."/>
            <person name="Berry V."/>
            <person name="Barbe V."/>
            <person name="Ben Mamoun C."/>
        </authorList>
    </citation>
    <scope>NUCLEOTIDE SEQUENCE [LARGE SCALE GENOMIC DNA]</scope>
    <source>
        <strain evidence="2 3">RI</strain>
    </source>
</reference>
<dbReference type="Proteomes" id="UP000002899">
    <property type="component" value="Chromosome II"/>
</dbReference>
<sequence>MIRVPFLPQYCPTTSHSVYAAYNLFYNPKKHLTSKCALAFDSIINPYCLQIRYISVSNVRSAPKPKRGGKVGSKEQSDATNTVGNDHLFNIYQSIPQDHELLPDKYYPDWLWKLTDIDKSYGELVLMFIHGKDIDKATIHDYIRFRRLHNKSNIRINNLRLQKKRKLAIKTHFYDV</sequence>
<dbReference type="VEuPathDB" id="PiroplasmaDB:BMR1_02g03716"/>
<keyword evidence="2" id="KW-0689">Ribosomal protein</keyword>
<dbReference type="OrthoDB" id="10252718at2759"/>
<dbReference type="KEGG" id="bmic:BMR1_02g03716"/>
<dbReference type="InterPro" id="IPR013870">
    <property type="entry name" value="Ribosomal_mL54"/>
</dbReference>
<reference evidence="2 3" key="2">
    <citation type="journal article" date="2013" name="PLoS ONE">
        <title>Whole genome mapping and re-organization of the nuclear and mitochondrial genomes of Babesia microti isolates.</title>
        <authorList>
            <person name="Cornillot E."/>
            <person name="Dassouli A."/>
            <person name="Garg A."/>
            <person name="Pachikara N."/>
            <person name="Randazzo S."/>
            <person name="Depoix D."/>
            <person name="Carcy B."/>
            <person name="Delbecq S."/>
            <person name="Frutos R."/>
            <person name="Silva J.C."/>
            <person name="Sutton R."/>
            <person name="Krause P.J."/>
            <person name="Mamoun C.B."/>
        </authorList>
    </citation>
    <scope>NUCLEOTIDE SEQUENCE [LARGE SCALE GENOMIC DNA]</scope>
    <source>
        <strain evidence="2 3">RI</strain>
    </source>
</reference>
<accession>A0A1R4AAV8</accession>
<proteinExistence type="predicted"/>
<organism evidence="2 3">
    <name type="scientific">Babesia microti (strain RI)</name>
    <dbReference type="NCBI Taxonomy" id="1133968"/>
    <lineage>
        <taxon>Eukaryota</taxon>
        <taxon>Sar</taxon>
        <taxon>Alveolata</taxon>
        <taxon>Apicomplexa</taxon>
        <taxon>Aconoidasida</taxon>
        <taxon>Piroplasmida</taxon>
        <taxon>Babesiidae</taxon>
        <taxon>Babesia</taxon>
    </lineage>
</organism>
<dbReference type="RefSeq" id="XP_021338325.1">
    <property type="nucleotide sequence ID" value="XM_021481717.1"/>
</dbReference>